<dbReference type="RefSeq" id="WP_244515452.1">
    <property type="nucleotide sequence ID" value="NZ_FNZV01000002.1"/>
</dbReference>
<protein>
    <recommendedName>
        <fullName evidence="3">ATP-dependent transcriptional regulator</fullName>
    </recommendedName>
</protein>
<organism evidence="1 2">
    <name type="scientific">Pacificibacter marinus</name>
    <dbReference type="NCBI Taxonomy" id="658057"/>
    <lineage>
        <taxon>Bacteria</taxon>
        <taxon>Pseudomonadati</taxon>
        <taxon>Pseudomonadota</taxon>
        <taxon>Alphaproteobacteria</taxon>
        <taxon>Rhodobacterales</taxon>
        <taxon>Roseobacteraceae</taxon>
        <taxon>Pacificibacter</taxon>
    </lineage>
</organism>
<evidence type="ECO:0008006" key="3">
    <source>
        <dbReference type="Google" id="ProtNLM"/>
    </source>
</evidence>
<dbReference type="InterPro" id="IPR021323">
    <property type="entry name" value="DUF2927"/>
</dbReference>
<sequence length="476" mass="52235">MFKFAHRLRGTAQKFTQSWAHITRMQLAVLACGVLIGCGTPQNQPAPQNTGTAPSYALELPQMKRFNSLRPAPIRRSNSAIARDFLDLSFQLENGTDLTQFTRFEGPITLRVTGNSIPASLGPDLDILIKRLRSEAGINITRVAPSVDANITIQTLPHSELRRRAPNTACIVAPNISSWDGFRRSRRANLSWAAVTRRERLAIFIPNDEAPQEIRDCLHEELAQSLGPLNDLYRLDDSVFNDDNIHSVLTEFDMLILRATYAPDLRNGMTRDEVALRLPAILSRLNPAGDRINTPRIAPTPRVWIDDVSIAMGSQTSVSARRAAAKRAVLTARAQGWNDTRTGFSLFLLGRLSVGADRDLADAALTQAHEIYSARASTAYHAAHVALQLSAIALLERDYDGALKLTSAAMPAAYDAGNAALLASLMLTKAEALRAIGRASEARLVRLDSLGWARYGFGTDEQVLALTRDIANLARR</sequence>
<dbReference type="Pfam" id="PF11150">
    <property type="entry name" value="DUF2927"/>
    <property type="match status" value="1"/>
</dbReference>
<keyword evidence="2" id="KW-1185">Reference proteome</keyword>
<evidence type="ECO:0000313" key="1">
    <source>
        <dbReference type="EMBL" id="SLN24849.1"/>
    </source>
</evidence>
<name>A0A1Y5RT72_9RHOB</name>
<accession>A0A1Y5RT72</accession>
<evidence type="ECO:0000313" key="2">
    <source>
        <dbReference type="Proteomes" id="UP000193307"/>
    </source>
</evidence>
<dbReference type="EMBL" id="FWFW01000002">
    <property type="protein sequence ID" value="SLN24849.1"/>
    <property type="molecule type" value="Genomic_DNA"/>
</dbReference>
<dbReference type="AlphaFoldDB" id="A0A1Y5RT72"/>
<proteinExistence type="predicted"/>
<reference evidence="1 2" key="1">
    <citation type="submission" date="2017-03" db="EMBL/GenBank/DDBJ databases">
        <authorList>
            <person name="Afonso C.L."/>
            <person name="Miller P.J."/>
            <person name="Scott M.A."/>
            <person name="Spackman E."/>
            <person name="Goraichik I."/>
            <person name="Dimitrov K.M."/>
            <person name="Suarez D.L."/>
            <person name="Swayne D.E."/>
        </authorList>
    </citation>
    <scope>NUCLEOTIDE SEQUENCE [LARGE SCALE GENOMIC DNA]</scope>
    <source>
        <strain evidence="1 2">CECT 7971</strain>
    </source>
</reference>
<dbReference type="Proteomes" id="UP000193307">
    <property type="component" value="Unassembled WGS sequence"/>
</dbReference>
<gene>
    <name evidence="1" type="ORF">PAM7971_00842</name>
</gene>
<dbReference type="STRING" id="658057.SAMN04488032_102244"/>